<keyword evidence="5 8" id="KW-0223">Dioxygenase</keyword>
<evidence type="ECO:0000256" key="2">
    <source>
        <dbReference type="ARBA" id="ARBA00008784"/>
    </source>
</evidence>
<comment type="similarity">
    <text evidence="2 8">Belongs to the extradiol ring-cleavage dioxygenase family.</text>
</comment>
<keyword evidence="7 8" id="KW-0408">Iron</keyword>
<evidence type="ECO:0000313" key="10">
    <source>
        <dbReference type="EMBL" id="MBS4224035.1"/>
    </source>
</evidence>
<dbReference type="InterPro" id="IPR000486">
    <property type="entry name" value="Xdiol_ring_cleave_dOase_1/2"/>
</dbReference>
<evidence type="ECO:0000256" key="1">
    <source>
        <dbReference type="ARBA" id="ARBA00001954"/>
    </source>
</evidence>
<evidence type="ECO:0000256" key="6">
    <source>
        <dbReference type="ARBA" id="ARBA00023002"/>
    </source>
</evidence>
<feature type="domain" description="VOC" evidence="9">
    <location>
        <begin position="142"/>
        <end position="262"/>
    </location>
</feature>
<evidence type="ECO:0000259" key="9">
    <source>
        <dbReference type="PROSITE" id="PS51819"/>
    </source>
</evidence>
<dbReference type="GO" id="GO:0008198">
    <property type="term" value="F:ferrous iron binding"/>
    <property type="evidence" value="ECO:0007669"/>
    <property type="project" value="InterPro"/>
</dbReference>
<dbReference type="EC" id="1.13.11.15" evidence="10"/>
<dbReference type="Proteomes" id="UP000676456">
    <property type="component" value="Unassembled WGS sequence"/>
</dbReference>
<dbReference type="PANTHER" id="PTHR21366:SF27">
    <property type="entry name" value="GLYOXALASE-LIKE DOMAIN-CONTAINING PROTEIN"/>
    <property type="match status" value="1"/>
</dbReference>
<proteinExistence type="inferred from homology"/>
<dbReference type="InterPro" id="IPR029068">
    <property type="entry name" value="Glyas_Bleomycin-R_OHBP_Dase"/>
</dbReference>
<dbReference type="InterPro" id="IPR011981">
    <property type="entry name" value="DHPA_dOase_Mn/Fe"/>
</dbReference>
<dbReference type="SUPFAM" id="SSF54593">
    <property type="entry name" value="Glyoxalase/Bleomycin resistance protein/Dihydroxybiphenyl dioxygenase"/>
    <property type="match status" value="1"/>
</dbReference>
<dbReference type="PROSITE" id="PS00082">
    <property type="entry name" value="EXTRADIOL_DIOXYGENAS"/>
    <property type="match status" value="1"/>
</dbReference>
<dbReference type="InterPro" id="IPR050383">
    <property type="entry name" value="GlyoxalaseI/FosfomycinResist"/>
</dbReference>
<sequence length="327" mass="37463">MNFNIIRCARTILHVTDLEASRKFYVDALGFIETESDAEHLYLRGLEEHGHHSLLLKKADKPAVEALSYKVSSEADLEMLSEFFTNKGYKIRWMEEGVQHAIGRALRIQDLSGLPIEFFAKIEIVERLIQRYDLYKGAHIQRIDHFNCMVQDVEAAYQFYIQELGFACSEYTAAADEKIWAAWLHRKQSVHDVAFMNGEGPRLHHTGFWLSEPMAIIHACDVLASMGYGGSIERGPGRHGLSNAFFLYLRDPDGHRIELYNGDYLTSDPDFKPVRWDINDPRRQTFWGHAAPDCWFNEASAVLDIVTGEKIATGMPKLEQRKPETII</sequence>
<keyword evidence="6 8" id="KW-0560">Oxidoreductase</keyword>
<keyword evidence="11" id="KW-1185">Reference proteome</keyword>
<dbReference type="InterPro" id="IPR037523">
    <property type="entry name" value="VOC_core"/>
</dbReference>
<name>A0A942UME8_9BACI</name>
<gene>
    <name evidence="10" type="primary">hpaD</name>
    <name evidence="10" type="ORF">KHA91_14930</name>
</gene>
<dbReference type="Pfam" id="PF00903">
    <property type="entry name" value="Glyoxalase"/>
    <property type="match status" value="2"/>
</dbReference>
<evidence type="ECO:0000256" key="4">
    <source>
        <dbReference type="ARBA" id="ARBA00022797"/>
    </source>
</evidence>
<dbReference type="GO" id="GO:0008687">
    <property type="term" value="F:3,4-dihydroxyphenylacetate 2,3-dioxygenase activity"/>
    <property type="evidence" value="ECO:0007669"/>
    <property type="project" value="UniProtKB-EC"/>
</dbReference>
<evidence type="ECO:0000256" key="7">
    <source>
        <dbReference type="ARBA" id="ARBA00023004"/>
    </source>
</evidence>
<organism evidence="10 11">
    <name type="scientific">Lederbergia citrea</name>
    <dbReference type="NCBI Taxonomy" id="2833581"/>
    <lineage>
        <taxon>Bacteria</taxon>
        <taxon>Bacillati</taxon>
        <taxon>Bacillota</taxon>
        <taxon>Bacilli</taxon>
        <taxon>Bacillales</taxon>
        <taxon>Bacillaceae</taxon>
        <taxon>Lederbergia</taxon>
    </lineage>
</organism>
<comment type="cofactor">
    <cofactor evidence="1 8">
        <name>Fe(2+)</name>
        <dbReference type="ChEBI" id="CHEBI:29033"/>
    </cofactor>
</comment>
<evidence type="ECO:0000313" key="11">
    <source>
        <dbReference type="Proteomes" id="UP000676456"/>
    </source>
</evidence>
<dbReference type="NCBIfam" id="TIGR02295">
    <property type="entry name" value="HpaD"/>
    <property type="match status" value="1"/>
</dbReference>
<dbReference type="PANTHER" id="PTHR21366">
    <property type="entry name" value="GLYOXALASE FAMILY PROTEIN"/>
    <property type="match status" value="1"/>
</dbReference>
<dbReference type="PROSITE" id="PS51819">
    <property type="entry name" value="VOC"/>
    <property type="match status" value="2"/>
</dbReference>
<accession>A0A942UME8</accession>
<dbReference type="EMBL" id="JAGYPN010000003">
    <property type="protein sequence ID" value="MBS4224035.1"/>
    <property type="molecule type" value="Genomic_DNA"/>
</dbReference>
<evidence type="ECO:0000256" key="5">
    <source>
        <dbReference type="ARBA" id="ARBA00022964"/>
    </source>
</evidence>
<keyword evidence="3" id="KW-0479">Metal-binding</keyword>
<dbReference type="AlphaFoldDB" id="A0A942UME8"/>
<evidence type="ECO:0000256" key="3">
    <source>
        <dbReference type="ARBA" id="ARBA00022723"/>
    </source>
</evidence>
<dbReference type="InterPro" id="IPR004360">
    <property type="entry name" value="Glyas_Fos-R_dOase_dom"/>
</dbReference>
<protein>
    <submittedName>
        <fullName evidence="10">3,4-dihydroxyphenylacetate 2,3-dioxygenase</fullName>
        <ecNumber evidence="10">1.13.11.15</ecNumber>
    </submittedName>
</protein>
<comment type="caution">
    <text evidence="10">The sequence shown here is derived from an EMBL/GenBank/DDBJ whole genome shotgun (WGS) entry which is preliminary data.</text>
</comment>
<evidence type="ECO:0000256" key="8">
    <source>
        <dbReference type="RuleBase" id="RU000683"/>
    </source>
</evidence>
<keyword evidence="4 8" id="KW-0058">Aromatic hydrocarbons catabolism</keyword>
<reference evidence="10 11" key="1">
    <citation type="submission" date="2021-05" db="EMBL/GenBank/DDBJ databases">
        <title>Novel Bacillus species.</title>
        <authorList>
            <person name="Liu G."/>
        </authorList>
    </citation>
    <scope>NUCLEOTIDE SEQUENCE [LARGE SCALE GENOMIC DNA]</scope>
    <source>
        <strain evidence="10 11">FJAT-49682</strain>
    </source>
</reference>
<dbReference type="Gene3D" id="3.10.180.10">
    <property type="entry name" value="2,3-Dihydroxybiphenyl 1,2-Dioxygenase, domain 1"/>
    <property type="match status" value="2"/>
</dbReference>
<feature type="domain" description="VOC" evidence="9">
    <location>
        <begin position="7"/>
        <end position="121"/>
    </location>
</feature>
<dbReference type="RefSeq" id="WP_213099088.1">
    <property type="nucleotide sequence ID" value="NZ_JAGYPN010000003.1"/>
</dbReference>